<organism evidence="1 2">
    <name type="scientific">Candidatus Buchananbacteria bacterium CG10_big_fil_rev_8_21_14_0_10_42_9</name>
    <dbReference type="NCBI Taxonomy" id="1974526"/>
    <lineage>
        <taxon>Bacteria</taxon>
        <taxon>Candidatus Buchananiibacteriota</taxon>
    </lineage>
</organism>
<sequence>MDIRKRIVNQLKKEFENNPNVFAFWLEGSDAIGKNDEYSDLDPWLDVADGKEEEIFNKVEIALKNIASLDISFEVEHPDKKIRQKYYHLKGTSKYLLIDLCIQSHSRKFKFIKGHKYEVPQVIFDKNNVIRFLTIENENLKMQNQQRLHYLENRFGQTARVKKYIKRGKFLEALIYYHEWALKPLVELLRIKYTPLISNYYLVKISDDLPKEALKKVEDLYRVSSISEIEKKLPNAQHLFEATMEEVKAKIKS</sequence>
<dbReference type="AlphaFoldDB" id="A0A2H0VZX4"/>
<dbReference type="Proteomes" id="UP000230935">
    <property type="component" value="Unassembled WGS sequence"/>
</dbReference>
<dbReference type="Gene3D" id="3.30.460.10">
    <property type="entry name" value="Beta Polymerase, domain 2"/>
    <property type="match status" value="1"/>
</dbReference>
<dbReference type="SUPFAM" id="SSF81301">
    <property type="entry name" value="Nucleotidyltransferase"/>
    <property type="match status" value="1"/>
</dbReference>
<protein>
    <recommendedName>
        <fullName evidence="3">Polymerase nucleotidyl transferase domain-containing protein</fullName>
    </recommendedName>
</protein>
<reference evidence="2" key="1">
    <citation type="submission" date="2017-09" db="EMBL/GenBank/DDBJ databases">
        <title>Depth-based differentiation of microbial function through sediment-hosted aquifers and enrichment of novel symbionts in the deep terrestrial subsurface.</title>
        <authorList>
            <person name="Probst A.J."/>
            <person name="Ladd B."/>
            <person name="Jarett J.K."/>
            <person name="Geller-Mcgrath D.E."/>
            <person name="Sieber C.M.K."/>
            <person name="Emerson J.B."/>
            <person name="Anantharaman K."/>
            <person name="Thomas B.C."/>
            <person name="Malmstrom R."/>
            <person name="Stieglmeier M."/>
            <person name="Klingl A."/>
            <person name="Woyke T."/>
            <person name="Ryan C.M."/>
            <person name="Banfield J.F."/>
        </authorList>
    </citation>
    <scope>NUCLEOTIDE SEQUENCE [LARGE SCALE GENOMIC DNA]</scope>
</reference>
<comment type="caution">
    <text evidence="1">The sequence shown here is derived from an EMBL/GenBank/DDBJ whole genome shotgun (WGS) entry which is preliminary data.</text>
</comment>
<gene>
    <name evidence="1" type="ORF">COT81_05385</name>
</gene>
<evidence type="ECO:0000313" key="2">
    <source>
        <dbReference type="Proteomes" id="UP000230935"/>
    </source>
</evidence>
<dbReference type="InterPro" id="IPR043519">
    <property type="entry name" value="NT_sf"/>
</dbReference>
<accession>A0A2H0VZX4</accession>
<proteinExistence type="predicted"/>
<name>A0A2H0VZX4_9BACT</name>
<evidence type="ECO:0000313" key="1">
    <source>
        <dbReference type="EMBL" id="PIS04648.1"/>
    </source>
</evidence>
<evidence type="ECO:0008006" key="3">
    <source>
        <dbReference type="Google" id="ProtNLM"/>
    </source>
</evidence>
<dbReference type="EMBL" id="PEZZ01000044">
    <property type="protein sequence ID" value="PIS04648.1"/>
    <property type="molecule type" value="Genomic_DNA"/>
</dbReference>